<gene>
    <name evidence="1" type="primary">LOC107826926</name>
</gene>
<sequence>MDKQFESCLEMLGQYNVNLSFTEVLSQVPTYAKFLKEVLIKKSKIEETSVVKLTEHCSALADQITIIPEGIVEDILVRVDKFVFPVNFIVVKMEENKEVPIILGRPFLAMGRSILDIHDRKLMLRVVDETVTFEMNVEMGVRKEKPAASVEWRVKSSKEKVPVIKNDRCGVYPKKVEKKLSAWMCTLVRARRMEPDFDLDPD</sequence>
<proteinExistence type="predicted"/>
<dbReference type="PANTHER" id="PTHR33067:SF31">
    <property type="entry name" value="RNA-DIRECTED DNA POLYMERASE"/>
    <property type="match status" value="1"/>
</dbReference>
<dbReference type="RefSeq" id="XP_016509456.1">
    <property type="nucleotide sequence ID" value="XM_016653970.1"/>
</dbReference>
<dbReference type="OrthoDB" id="778454at2759"/>
<dbReference type="AlphaFoldDB" id="A0A1S4D7X7"/>
<organism evidence="1">
    <name type="scientific">Nicotiana tabacum</name>
    <name type="common">Common tobacco</name>
    <dbReference type="NCBI Taxonomy" id="4097"/>
    <lineage>
        <taxon>Eukaryota</taxon>
        <taxon>Viridiplantae</taxon>
        <taxon>Streptophyta</taxon>
        <taxon>Embryophyta</taxon>
        <taxon>Tracheophyta</taxon>
        <taxon>Spermatophyta</taxon>
        <taxon>Magnoliopsida</taxon>
        <taxon>eudicotyledons</taxon>
        <taxon>Gunneridae</taxon>
        <taxon>Pentapetalae</taxon>
        <taxon>asterids</taxon>
        <taxon>lamiids</taxon>
        <taxon>Solanales</taxon>
        <taxon>Solanaceae</taxon>
        <taxon>Nicotianoideae</taxon>
        <taxon>Nicotianeae</taxon>
        <taxon>Nicotiana</taxon>
    </lineage>
</organism>
<dbReference type="KEGG" id="nta:107826926"/>
<protein>
    <submittedName>
        <fullName evidence="1">Uncharacterized protein</fullName>
    </submittedName>
</protein>
<dbReference type="PaxDb" id="4097-A0A1S4D7X7"/>
<dbReference type="InterPro" id="IPR021109">
    <property type="entry name" value="Peptidase_aspartic_dom_sf"/>
</dbReference>
<evidence type="ECO:0000313" key="1">
    <source>
        <dbReference type="RefSeq" id="XP_016509456.1"/>
    </source>
</evidence>
<accession>A0A1S4D7X7</accession>
<dbReference type="Gene3D" id="2.40.70.10">
    <property type="entry name" value="Acid Proteases"/>
    <property type="match status" value="1"/>
</dbReference>
<reference evidence="1" key="1">
    <citation type="submission" date="2025-08" db="UniProtKB">
        <authorList>
            <consortium name="RefSeq"/>
        </authorList>
    </citation>
    <scope>IDENTIFICATION</scope>
</reference>
<name>A0A1S4D7X7_TOBAC</name>
<dbReference type="PANTHER" id="PTHR33067">
    <property type="entry name" value="RNA-DIRECTED DNA POLYMERASE-RELATED"/>
    <property type="match status" value="1"/>
</dbReference>